<dbReference type="PRINTS" id="PR00625">
    <property type="entry name" value="JDOMAIN"/>
</dbReference>
<evidence type="ECO:0000256" key="3">
    <source>
        <dbReference type="ARBA" id="ARBA00022771"/>
    </source>
</evidence>
<dbReference type="InterPro" id="IPR001305">
    <property type="entry name" value="HSP_DnaJ_Cys-rich_dom"/>
</dbReference>
<evidence type="ECO:0000256" key="1">
    <source>
        <dbReference type="ARBA" id="ARBA00022723"/>
    </source>
</evidence>
<evidence type="ECO:0000259" key="6">
    <source>
        <dbReference type="PROSITE" id="PS50076"/>
    </source>
</evidence>
<dbReference type="SUPFAM" id="SSF49493">
    <property type="entry name" value="HSP40/DnaJ peptide-binding domain"/>
    <property type="match status" value="2"/>
</dbReference>
<dbReference type="InterPro" id="IPR008971">
    <property type="entry name" value="HSP40/DnaJ_pept-bd"/>
</dbReference>
<dbReference type="InterPro" id="IPR036410">
    <property type="entry name" value="HSP_DnaJ_Cys-rich_dom_sf"/>
</dbReference>
<dbReference type="Gene3D" id="2.60.260.20">
    <property type="entry name" value="Urease metallochaperone UreE, N-terminal domain"/>
    <property type="match status" value="2"/>
</dbReference>
<reference evidence="8 9" key="1">
    <citation type="submission" date="2024-05" db="EMBL/GenBank/DDBJ databases">
        <title>Long read based assembly of the Candida bracarensis genome reveals expanded adhesin content.</title>
        <authorList>
            <person name="Marcet-Houben M."/>
            <person name="Ksiezopolska E."/>
            <person name="Gabaldon T."/>
        </authorList>
    </citation>
    <scope>NUCLEOTIDE SEQUENCE [LARGE SCALE GENOMIC DNA]</scope>
    <source>
        <strain evidence="8 9">CBM6</strain>
    </source>
</reference>
<name>A0ABR4NX63_9SACH</name>
<evidence type="ECO:0000256" key="4">
    <source>
        <dbReference type="ARBA" id="ARBA00022833"/>
    </source>
</evidence>
<dbReference type="EMBL" id="JBEVYD010000004">
    <property type="protein sequence ID" value="KAL3233480.1"/>
    <property type="molecule type" value="Genomic_DNA"/>
</dbReference>
<dbReference type="Gene3D" id="1.10.287.110">
    <property type="entry name" value="DnaJ domain"/>
    <property type="match status" value="1"/>
</dbReference>
<organism evidence="8 9">
    <name type="scientific">Nakaseomyces bracarensis</name>
    <dbReference type="NCBI Taxonomy" id="273131"/>
    <lineage>
        <taxon>Eukaryota</taxon>
        <taxon>Fungi</taxon>
        <taxon>Dikarya</taxon>
        <taxon>Ascomycota</taxon>
        <taxon>Saccharomycotina</taxon>
        <taxon>Saccharomycetes</taxon>
        <taxon>Saccharomycetales</taxon>
        <taxon>Saccharomycetaceae</taxon>
        <taxon>Nakaseomyces</taxon>
    </lineage>
</organism>
<dbReference type="InterPro" id="IPR018253">
    <property type="entry name" value="DnaJ_domain_CS"/>
</dbReference>
<keyword evidence="2" id="KW-0677">Repeat</keyword>
<evidence type="ECO:0000256" key="5">
    <source>
        <dbReference type="PROSITE-ProRule" id="PRU00546"/>
    </source>
</evidence>
<dbReference type="InterPro" id="IPR036869">
    <property type="entry name" value="J_dom_sf"/>
</dbReference>
<dbReference type="Pfam" id="PF00226">
    <property type="entry name" value="DnaJ"/>
    <property type="match status" value="1"/>
</dbReference>
<sequence length="457" mass="51812">MNYYEILGVEKDASAQEIKKAYRKLALKHHPDKNNDSEAEDVDFKEITSAYQVLSDEATRSEYDMKLEFEAEYGSGGPFGGSNGFGDDDFMNFFAGFSASHGHGGGFGQQSQSRQHRSRKSPDIVITLDVKTSELYCGKKTKFSLRRKVKCSRCEGTGWKNYYNIVHKKKKDRSFFLQQCSSCEGEGVKQRLRQLAPGFVTTEMVECKACKGKGRVRNLPKQEKNQCPDCFNSDHIGLVSEEKIVTINIKKGTMDKDEIILKNEADEDLEKPEIGDLVIKINEVHDPEDDIIRNGYDLLIKRQIDLADALCGFQEKLLMKTYDGRVLKWSSKKGKVIRPGEIVKISNEGWPIRTGDNDNDFIKKSGNLYVIIDIVFPPDNWTMEMNDYMSLRNIIPSSETKQTFIGGDEESLNEEVIVVSEIVKEIPDCPEIPAFKDTYDNNKDKGSAFWTPNCSTQ</sequence>
<dbReference type="InterPro" id="IPR002939">
    <property type="entry name" value="DnaJ_C"/>
</dbReference>
<dbReference type="SUPFAM" id="SSF57938">
    <property type="entry name" value="DnaJ/Hsp40 cysteine-rich domain"/>
    <property type="match status" value="1"/>
</dbReference>
<dbReference type="CDD" id="cd06257">
    <property type="entry name" value="DnaJ"/>
    <property type="match status" value="1"/>
</dbReference>
<proteinExistence type="predicted"/>
<dbReference type="SMART" id="SM00271">
    <property type="entry name" value="DnaJ"/>
    <property type="match status" value="1"/>
</dbReference>
<feature type="zinc finger region" description="CR-type" evidence="5">
    <location>
        <begin position="138"/>
        <end position="239"/>
    </location>
</feature>
<dbReference type="PROSITE" id="PS00636">
    <property type="entry name" value="DNAJ_1"/>
    <property type="match status" value="1"/>
</dbReference>
<evidence type="ECO:0000259" key="7">
    <source>
        <dbReference type="PROSITE" id="PS51188"/>
    </source>
</evidence>
<feature type="domain" description="J" evidence="6">
    <location>
        <begin position="2"/>
        <end position="67"/>
    </location>
</feature>
<gene>
    <name evidence="8" type="ORF">RNJ44_03520</name>
</gene>
<dbReference type="Pfam" id="PF00684">
    <property type="entry name" value="DnaJ_CXXCXGXG"/>
    <property type="match status" value="1"/>
</dbReference>
<dbReference type="InterPro" id="IPR044713">
    <property type="entry name" value="DNJA1/2-like"/>
</dbReference>
<protein>
    <submittedName>
        <fullName evidence="8">Uncharacterized protein</fullName>
    </submittedName>
</protein>
<feature type="domain" description="CR-type" evidence="7">
    <location>
        <begin position="138"/>
        <end position="239"/>
    </location>
</feature>
<keyword evidence="3 5" id="KW-0863">Zinc-finger</keyword>
<evidence type="ECO:0000313" key="8">
    <source>
        <dbReference type="EMBL" id="KAL3233480.1"/>
    </source>
</evidence>
<dbReference type="Proteomes" id="UP001623330">
    <property type="component" value="Unassembled WGS sequence"/>
</dbReference>
<dbReference type="Pfam" id="PF01556">
    <property type="entry name" value="DnaJ_C"/>
    <property type="match status" value="1"/>
</dbReference>
<dbReference type="PANTHER" id="PTHR43888">
    <property type="entry name" value="DNAJ-LIKE-2, ISOFORM A-RELATED"/>
    <property type="match status" value="1"/>
</dbReference>
<dbReference type="CDD" id="cd10719">
    <property type="entry name" value="DnaJ_zf"/>
    <property type="match status" value="1"/>
</dbReference>
<evidence type="ECO:0000313" key="9">
    <source>
        <dbReference type="Proteomes" id="UP001623330"/>
    </source>
</evidence>
<keyword evidence="9" id="KW-1185">Reference proteome</keyword>
<dbReference type="CDD" id="cd10747">
    <property type="entry name" value="DnaJ_C"/>
    <property type="match status" value="1"/>
</dbReference>
<keyword evidence="1 5" id="KW-0479">Metal-binding</keyword>
<dbReference type="PROSITE" id="PS50076">
    <property type="entry name" value="DNAJ_2"/>
    <property type="match status" value="1"/>
</dbReference>
<dbReference type="Gene3D" id="2.10.230.10">
    <property type="entry name" value="Heat shock protein DnaJ, cysteine-rich domain"/>
    <property type="match status" value="1"/>
</dbReference>
<dbReference type="PROSITE" id="PS51188">
    <property type="entry name" value="ZF_CR"/>
    <property type="match status" value="1"/>
</dbReference>
<keyword evidence="4 5" id="KW-0862">Zinc</keyword>
<comment type="caution">
    <text evidence="8">The sequence shown here is derived from an EMBL/GenBank/DDBJ whole genome shotgun (WGS) entry which is preliminary data.</text>
</comment>
<dbReference type="InterPro" id="IPR001623">
    <property type="entry name" value="DnaJ_domain"/>
</dbReference>
<evidence type="ECO:0000256" key="2">
    <source>
        <dbReference type="ARBA" id="ARBA00022737"/>
    </source>
</evidence>
<accession>A0ABR4NX63</accession>
<dbReference type="SUPFAM" id="SSF46565">
    <property type="entry name" value="Chaperone J-domain"/>
    <property type="match status" value="1"/>
</dbReference>